<accession>A0A9X0UK62</accession>
<dbReference type="GO" id="GO:0003677">
    <property type="term" value="F:DNA binding"/>
    <property type="evidence" value="ECO:0007669"/>
    <property type="project" value="InterPro"/>
</dbReference>
<keyword evidence="3" id="KW-1185">Reference proteome</keyword>
<name>A0A9X0UK62_9PROT</name>
<sequence>YAMAFSVQVSQTAACNGRHHIEDRLARWLLMAHDRSEGAAFPMTHEFLSMMLGVRRAGISVAAGILQKAGLIEYAHGRMEITDRPGLEAASCECYGAVRRTCDRLLEQPGSVKAPCWR</sequence>
<proteinExistence type="predicted"/>
<dbReference type="EMBL" id="JACOMF010000085">
    <property type="protein sequence ID" value="MBC4018835.1"/>
    <property type="molecule type" value="Genomic_DNA"/>
</dbReference>
<dbReference type="InterPro" id="IPR036390">
    <property type="entry name" value="WH_DNA-bd_sf"/>
</dbReference>
<comment type="caution">
    <text evidence="2">The sequence shown here is derived from an EMBL/GenBank/DDBJ whole genome shotgun (WGS) entry which is preliminary data.</text>
</comment>
<protein>
    <submittedName>
        <fullName evidence="2">Winged helix-turn-helix domain-containing protein</fullName>
    </submittedName>
</protein>
<dbReference type="Gene3D" id="1.10.10.10">
    <property type="entry name" value="Winged helix-like DNA-binding domain superfamily/Winged helix DNA-binding domain"/>
    <property type="match status" value="1"/>
</dbReference>
<dbReference type="Pfam" id="PF13545">
    <property type="entry name" value="HTH_Crp_2"/>
    <property type="match status" value="1"/>
</dbReference>
<gene>
    <name evidence="2" type="ORF">H7965_26625</name>
</gene>
<evidence type="ECO:0000259" key="1">
    <source>
        <dbReference type="Pfam" id="PF13545"/>
    </source>
</evidence>
<dbReference type="InterPro" id="IPR012318">
    <property type="entry name" value="HTH_CRP"/>
</dbReference>
<feature type="domain" description="HTH crp-type" evidence="1">
    <location>
        <begin position="24"/>
        <end position="89"/>
    </location>
</feature>
<evidence type="ECO:0000313" key="3">
    <source>
        <dbReference type="Proteomes" id="UP000600101"/>
    </source>
</evidence>
<dbReference type="Proteomes" id="UP000600101">
    <property type="component" value="Unassembled WGS sequence"/>
</dbReference>
<dbReference type="InterPro" id="IPR036388">
    <property type="entry name" value="WH-like_DNA-bd_sf"/>
</dbReference>
<reference evidence="2" key="1">
    <citation type="submission" date="2020-08" db="EMBL/GenBank/DDBJ databases">
        <authorList>
            <person name="Hu Y."/>
            <person name="Nguyen S.V."/>
            <person name="Li F."/>
            <person name="Fanning S."/>
        </authorList>
    </citation>
    <scope>NUCLEOTIDE SEQUENCE</scope>
    <source>
        <strain evidence="2">SYSU D8009</strain>
    </source>
</reference>
<dbReference type="AlphaFoldDB" id="A0A9X0UK62"/>
<feature type="non-terminal residue" evidence="2">
    <location>
        <position position="1"/>
    </location>
</feature>
<organism evidence="2 3">
    <name type="scientific">Siccirubricoccus deserti</name>
    <dbReference type="NCBI Taxonomy" id="2013562"/>
    <lineage>
        <taxon>Bacteria</taxon>
        <taxon>Pseudomonadati</taxon>
        <taxon>Pseudomonadota</taxon>
        <taxon>Alphaproteobacteria</taxon>
        <taxon>Acetobacterales</taxon>
        <taxon>Roseomonadaceae</taxon>
        <taxon>Siccirubricoccus</taxon>
    </lineage>
</organism>
<dbReference type="RefSeq" id="WP_186773575.1">
    <property type="nucleotide sequence ID" value="NZ_JACOMF010000085.1"/>
</dbReference>
<evidence type="ECO:0000313" key="2">
    <source>
        <dbReference type="EMBL" id="MBC4018835.1"/>
    </source>
</evidence>
<dbReference type="GO" id="GO:0006355">
    <property type="term" value="P:regulation of DNA-templated transcription"/>
    <property type="evidence" value="ECO:0007669"/>
    <property type="project" value="InterPro"/>
</dbReference>
<dbReference type="SUPFAM" id="SSF46785">
    <property type="entry name" value="Winged helix' DNA-binding domain"/>
    <property type="match status" value="1"/>
</dbReference>